<evidence type="ECO:0000313" key="2">
    <source>
        <dbReference type="EMBL" id="APT83824.1"/>
    </source>
</evidence>
<dbReference type="KEGG" id="caqu:CAQU_00555"/>
<organism evidence="2 3">
    <name type="scientific">Corynebacterium aquilae DSM 44791</name>
    <dbReference type="NCBI Taxonomy" id="1431546"/>
    <lineage>
        <taxon>Bacteria</taxon>
        <taxon>Bacillati</taxon>
        <taxon>Actinomycetota</taxon>
        <taxon>Actinomycetes</taxon>
        <taxon>Mycobacteriales</taxon>
        <taxon>Corynebacteriaceae</taxon>
        <taxon>Corynebacterium</taxon>
    </lineage>
</organism>
<dbReference type="EMBL" id="CP009245">
    <property type="protein sequence ID" value="APT83824.1"/>
    <property type="molecule type" value="Genomic_DNA"/>
</dbReference>
<keyword evidence="1" id="KW-0812">Transmembrane</keyword>
<accession>A0A1L7CDC3</accession>
<feature type="transmembrane region" description="Helical" evidence="1">
    <location>
        <begin position="12"/>
        <end position="37"/>
    </location>
</feature>
<feature type="transmembrane region" description="Helical" evidence="1">
    <location>
        <begin position="43"/>
        <end position="61"/>
    </location>
</feature>
<name>A0A1L7CDC3_9CORY</name>
<sequence>MKDHRDNYPTWSVGILVFLVAAPVITIVSALLVATLLGANLGPVELLIFSVIGVVCAAVLARRVAKGRAPKQQDAAIDRAQ</sequence>
<keyword evidence="3" id="KW-1185">Reference proteome</keyword>
<proteinExistence type="predicted"/>
<keyword evidence="1" id="KW-0472">Membrane</keyword>
<keyword evidence="1" id="KW-1133">Transmembrane helix</keyword>
<evidence type="ECO:0000313" key="3">
    <source>
        <dbReference type="Proteomes" id="UP000185478"/>
    </source>
</evidence>
<reference evidence="2 3" key="1">
    <citation type="submission" date="2014-08" db="EMBL/GenBank/DDBJ databases">
        <title>Complete genome sequence of Corynebacterium aquilae S-613T(T) (=DSM 44791(T)), isolated from the choana of a healthy golden eagle.</title>
        <authorList>
            <person name="Ruckert C."/>
            <person name="Albersmeier A."/>
            <person name="Winkler A."/>
            <person name="Kalinowski J."/>
        </authorList>
    </citation>
    <scope>NUCLEOTIDE SEQUENCE [LARGE SCALE GENOMIC DNA]</scope>
    <source>
        <strain evidence="2 3">S-613</strain>
    </source>
</reference>
<dbReference type="AlphaFoldDB" id="A0A1L7CDC3"/>
<dbReference type="Proteomes" id="UP000185478">
    <property type="component" value="Chromosome"/>
</dbReference>
<dbReference type="RefSeq" id="WP_075724309.1">
    <property type="nucleotide sequence ID" value="NZ_CP009245.1"/>
</dbReference>
<gene>
    <name evidence="2" type="ORF">CAQU_00555</name>
</gene>
<protein>
    <submittedName>
        <fullName evidence="2">Uncharacterized protein</fullName>
    </submittedName>
</protein>
<evidence type="ECO:0000256" key="1">
    <source>
        <dbReference type="SAM" id="Phobius"/>
    </source>
</evidence>